<dbReference type="GO" id="GO:0003677">
    <property type="term" value="F:DNA binding"/>
    <property type="evidence" value="ECO:0007669"/>
    <property type="project" value="UniProtKB-KW"/>
</dbReference>
<dbReference type="PROSITE" id="PS50931">
    <property type="entry name" value="HTH_LYSR"/>
    <property type="match status" value="1"/>
</dbReference>
<gene>
    <name evidence="6" type="ORF">MUB46_05570</name>
</gene>
<reference evidence="6 7" key="1">
    <citation type="submission" date="2022-04" db="EMBL/GenBank/DDBJ databases">
        <authorList>
            <person name="Ye Y.-Q."/>
            <person name="Du Z.-J."/>
        </authorList>
    </citation>
    <scope>NUCLEOTIDE SEQUENCE [LARGE SCALE GENOMIC DNA]</scope>
    <source>
        <strain evidence="6 7">A6E488</strain>
    </source>
</reference>
<proteinExistence type="inferred from homology"/>
<accession>A0AAW5QY14</accession>
<dbReference type="Proteomes" id="UP001320898">
    <property type="component" value="Unassembled WGS sequence"/>
</dbReference>
<evidence type="ECO:0000313" key="7">
    <source>
        <dbReference type="Proteomes" id="UP001320898"/>
    </source>
</evidence>
<dbReference type="Pfam" id="PF00126">
    <property type="entry name" value="HTH_1"/>
    <property type="match status" value="1"/>
</dbReference>
<name>A0AAW5QY14_9HYPH</name>
<keyword evidence="7" id="KW-1185">Reference proteome</keyword>
<dbReference type="CDD" id="cd08412">
    <property type="entry name" value="PBP2_PAO1_like"/>
    <property type="match status" value="1"/>
</dbReference>
<dbReference type="EMBL" id="JALIDZ010000002">
    <property type="protein sequence ID" value="MCT8971326.1"/>
    <property type="molecule type" value="Genomic_DNA"/>
</dbReference>
<dbReference type="AlphaFoldDB" id="A0AAW5QY14"/>
<sequence length="306" mass="34452">MTLSLRQLRYFVGAAETGQVSRAAVELNVSQSAVTGAIKQLELRLGTRLFDRHPNGVTLTFEGSRFLQHARNIIASVDEALRVPSVSTTKAQGPIRIGVTYTVAGYFMPQHQARFSRSYPAATIELREAPREAIEEELMDGRLDIAVLLTSNLENRMALDHETLIRSRRRLWLPIDHPMAGMPEIRLEHVAQEPYVMLTVDEAQQTAERYWEKTPFRPRTIFRTSSVEAVRSMVANGTGITILSDMVYRPWSLEGQRIETRNVYDLVPSMDLGLAWKRDAELSPAARAFHDFMCLTFNGGGPGLTH</sequence>
<evidence type="ECO:0000256" key="3">
    <source>
        <dbReference type="ARBA" id="ARBA00023125"/>
    </source>
</evidence>
<keyword evidence="2" id="KW-0805">Transcription regulation</keyword>
<dbReference type="Gene3D" id="1.10.10.10">
    <property type="entry name" value="Winged helix-like DNA-binding domain superfamily/Winged helix DNA-binding domain"/>
    <property type="match status" value="1"/>
</dbReference>
<dbReference type="Pfam" id="PF03466">
    <property type="entry name" value="LysR_substrate"/>
    <property type="match status" value="1"/>
</dbReference>
<dbReference type="SUPFAM" id="SSF46785">
    <property type="entry name" value="Winged helix' DNA-binding domain"/>
    <property type="match status" value="1"/>
</dbReference>
<dbReference type="FunFam" id="1.10.10.10:FF:000001">
    <property type="entry name" value="LysR family transcriptional regulator"/>
    <property type="match status" value="1"/>
</dbReference>
<dbReference type="RefSeq" id="WP_261614891.1">
    <property type="nucleotide sequence ID" value="NZ_JALIDZ010000002.1"/>
</dbReference>
<dbReference type="GO" id="GO:0032993">
    <property type="term" value="C:protein-DNA complex"/>
    <property type="evidence" value="ECO:0007669"/>
    <property type="project" value="TreeGrafter"/>
</dbReference>
<comment type="caution">
    <text evidence="6">The sequence shown here is derived from an EMBL/GenBank/DDBJ whole genome shotgun (WGS) entry which is preliminary data.</text>
</comment>
<evidence type="ECO:0000256" key="2">
    <source>
        <dbReference type="ARBA" id="ARBA00023015"/>
    </source>
</evidence>
<evidence type="ECO:0000256" key="4">
    <source>
        <dbReference type="ARBA" id="ARBA00023163"/>
    </source>
</evidence>
<dbReference type="PANTHER" id="PTHR30346">
    <property type="entry name" value="TRANSCRIPTIONAL DUAL REGULATOR HCAR-RELATED"/>
    <property type="match status" value="1"/>
</dbReference>
<dbReference type="PRINTS" id="PR00039">
    <property type="entry name" value="HTHLYSR"/>
</dbReference>
<dbReference type="GO" id="GO:0003700">
    <property type="term" value="F:DNA-binding transcription factor activity"/>
    <property type="evidence" value="ECO:0007669"/>
    <property type="project" value="InterPro"/>
</dbReference>
<dbReference type="Gene3D" id="3.40.190.10">
    <property type="entry name" value="Periplasmic binding protein-like II"/>
    <property type="match status" value="2"/>
</dbReference>
<evidence type="ECO:0000313" key="6">
    <source>
        <dbReference type="EMBL" id="MCT8971326.1"/>
    </source>
</evidence>
<dbReference type="InterPro" id="IPR036388">
    <property type="entry name" value="WH-like_DNA-bd_sf"/>
</dbReference>
<dbReference type="SUPFAM" id="SSF53850">
    <property type="entry name" value="Periplasmic binding protein-like II"/>
    <property type="match status" value="1"/>
</dbReference>
<organism evidence="6 7">
    <name type="scientific">Microbaculum marinisediminis</name>
    <dbReference type="NCBI Taxonomy" id="2931392"/>
    <lineage>
        <taxon>Bacteria</taxon>
        <taxon>Pseudomonadati</taxon>
        <taxon>Pseudomonadota</taxon>
        <taxon>Alphaproteobacteria</taxon>
        <taxon>Hyphomicrobiales</taxon>
        <taxon>Tepidamorphaceae</taxon>
        <taxon>Microbaculum</taxon>
    </lineage>
</organism>
<dbReference type="InterPro" id="IPR005119">
    <property type="entry name" value="LysR_subst-bd"/>
</dbReference>
<dbReference type="InterPro" id="IPR000847">
    <property type="entry name" value="LysR_HTH_N"/>
</dbReference>
<dbReference type="PANTHER" id="PTHR30346:SF0">
    <property type="entry name" value="HCA OPERON TRANSCRIPTIONAL ACTIVATOR HCAR"/>
    <property type="match status" value="1"/>
</dbReference>
<protein>
    <submittedName>
        <fullName evidence="6">LysR family transcriptional regulator</fullName>
    </submittedName>
</protein>
<comment type="similarity">
    <text evidence="1">Belongs to the LysR transcriptional regulatory family.</text>
</comment>
<keyword evidence="3" id="KW-0238">DNA-binding</keyword>
<keyword evidence="4" id="KW-0804">Transcription</keyword>
<evidence type="ECO:0000259" key="5">
    <source>
        <dbReference type="PROSITE" id="PS50931"/>
    </source>
</evidence>
<dbReference type="InterPro" id="IPR036390">
    <property type="entry name" value="WH_DNA-bd_sf"/>
</dbReference>
<evidence type="ECO:0000256" key="1">
    <source>
        <dbReference type="ARBA" id="ARBA00009437"/>
    </source>
</evidence>
<feature type="domain" description="HTH lysR-type" evidence="5">
    <location>
        <begin position="3"/>
        <end position="60"/>
    </location>
</feature>